<keyword evidence="1" id="KW-1133">Transmembrane helix</keyword>
<keyword evidence="1" id="KW-0472">Membrane</keyword>
<keyword evidence="4" id="KW-1185">Reference proteome</keyword>
<feature type="transmembrane region" description="Helical" evidence="1">
    <location>
        <begin position="68"/>
        <end position="85"/>
    </location>
</feature>
<dbReference type="Pfam" id="PF03372">
    <property type="entry name" value="Exo_endo_phos"/>
    <property type="match status" value="1"/>
</dbReference>
<dbReference type="InterPro" id="IPR036691">
    <property type="entry name" value="Endo/exonu/phosph_ase_sf"/>
</dbReference>
<reference evidence="4" key="1">
    <citation type="journal article" date="2019" name="Int. J. Syst. Evol. Microbiol.">
        <title>The Global Catalogue of Microorganisms (GCM) 10K type strain sequencing project: providing services to taxonomists for standard genome sequencing and annotation.</title>
        <authorList>
            <consortium name="The Broad Institute Genomics Platform"/>
            <consortium name="The Broad Institute Genome Sequencing Center for Infectious Disease"/>
            <person name="Wu L."/>
            <person name="Ma J."/>
        </authorList>
    </citation>
    <scope>NUCLEOTIDE SEQUENCE [LARGE SCALE GENOMIC DNA]</scope>
    <source>
        <strain evidence="4">KCTC 42585</strain>
    </source>
</reference>
<dbReference type="GO" id="GO:0004519">
    <property type="term" value="F:endonuclease activity"/>
    <property type="evidence" value="ECO:0007669"/>
    <property type="project" value="UniProtKB-KW"/>
</dbReference>
<keyword evidence="1" id="KW-0812">Transmembrane</keyword>
<dbReference type="InterPro" id="IPR005135">
    <property type="entry name" value="Endo/exonuclease/phosphatase"/>
</dbReference>
<sequence length="335" mass="38558">MTKYIRSFFLVLIVVISILMILLGALSLIHDVPYWFVKIMDFPRLQYLIISLICLITLLFIKRKWTITYVLIVLGLLFSILIQSLKIGPYLLGKKVVPDVQIQEKERFSVKIIIANVLMTNRSSDEFLKLINKNEPHVVLAMEVNDWWVKELSILEESFPYKMEYPLDNAYGLLLYSKLPLTNPEIKFLKHSDVPSFHATMTLPGGEEFSFHGIHPVAPFPSAKYPDNVGEEELALHKVGALVAKETIPSVVAGDFNDVSWSKTTRFFEDQGDLKNVRLGRGLYNTFNAESLVMRWPLDHFFVTEEFRVKEFKRLEKIGSDHFPLMAEFVLPSSD</sequence>
<feature type="transmembrane region" description="Helical" evidence="1">
    <location>
        <begin position="44"/>
        <end position="61"/>
    </location>
</feature>
<dbReference type="EMBL" id="JBHULT010000003">
    <property type="protein sequence ID" value="MFD2516349.1"/>
    <property type="molecule type" value="Genomic_DNA"/>
</dbReference>
<keyword evidence="3" id="KW-0255">Endonuclease</keyword>
<accession>A0ABW5IUB0</accession>
<dbReference type="RefSeq" id="WP_380747357.1">
    <property type="nucleotide sequence ID" value="NZ_JBHULT010000003.1"/>
</dbReference>
<keyword evidence="3" id="KW-0378">Hydrolase</keyword>
<feature type="transmembrane region" description="Helical" evidence="1">
    <location>
        <begin position="7"/>
        <end position="29"/>
    </location>
</feature>
<evidence type="ECO:0000259" key="2">
    <source>
        <dbReference type="Pfam" id="PF03372"/>
    </source>
</evidence>
<name>A0ABW5IUB0_9FLAO</name>
<feature type="domain" description="Endonuclease/exonuclease/phosphatase" evidence="2">
    <location>
        <begin position="115"/>
        <end position="322"/>
    </location>
</feature>
<keyword evidence="3" id="KW-0540">Nuclease</keyword>
<dbReference type="SUPFAM" id="SSF56219">
    <property type="entry name" value="DNase I-like"/>
    <property type="match status" value="1"/>
</dbReference>
<evidence type="ECO:0000313" key="3">
    <source>
        <dbReference type="EMBL" id="MFD2516349.1"/>
    </source>
</evidence>
<evidence type="ECO:0000313" key="4">
    <source>
        <dbReference type="Proteomes" id="UP001597468"/>
    </source>
</evidence>
<comment type="caution">
    <text evidence="3">The sequence shown here is derived from an EMBL/GenBank/DDBJ whole genome shotgun (WGS) entry which is preliminary data.</text>
</comment>
<organism evidence="3 4">
    <name type="scientific">Salinimicrobium flavum</name>
    <dbReference type="NCBI Taxonomy" id="1737065"/>
    <lineage>
        <taxon>Bacteria</taxon>
        <taxon>Pseudomonadati</taxon>
        <taxon>Bacteroidota</taxon>
        <taxon>Flavobacteriia</taxon>
        <taxon>Flavobacteriales</taxon>
        <taxon>Flavobacteriaceae</taxon>
        <taxon>Salinimicrobium</taxon>
    </lineage>
</organism>
<protein>
    <submittedName>
        <fullName evidence="3">Endonuclease/exonuclease/phosphatase family protein</fullName>
    </submittedName>
</protein>
<gene>
    <name evidence="3" type="ORF">ACFSTG_00420</name>
</gene>
<proteinExistence type="predicted"/>
<dbReference type="Gene3D" id="3.60.10.10">
    <property type="entry name" value="Endonuclease/exonuclease/phosphatase"/>
    <property type="match status" value="1"/>
</dbReference>
<dbReference type="Proteomes" id="UP001597468">
    <property type="component" value="Unassembled WGS sequence"/>
</dbReference>
<evidence type="ECO:0000256" key="1">
    <source>
        <dbReference type="SAM" id="Phobius"/>
    </source>
</evidence>